<evidence type="ECO:0000313" key="2">
    <source>
        <dbReference type="Proteomes" id="UP000663722"/>
    </source>
</evidence>
<dbReference type="Proteomes" id="UP000663722">
    <property type="component" value="Chromosome"/>
</dbReference>
<proteinExistence type="predicted"/>
<accession>A0A975BT85</accession>
<organism evidence="1 2">
    <name type="scientific">Desulfonema magnum</name>
    <dbReference type="NCBI Taxonomy" id="45655"/>
    <lineage>
        <taxon>Bacteria</taxon>
        <taxon>Pseudomonadati</taxon>
        <taxon>Thermodesulfobacteriota</taxon>
        <taxon>Desulfobacteria</taxon>
        <taxon>Desulfobacterales</taxon>
        <taxon>Desulfococcaceae</taxon>
        <taxon>Desulfonema</taxon>
    </lineage>
</organism>
<protein>
    <submittedName>
        <fullName evidence="1">Uncharacterized protein</fullName>
    </submittedName>
</protein>
<dbReference type="EMBL" id="CP061800">
    <property type="protein sequence ID" value="QTA91193.1"/>
    <property type="molecule type" value="Genomic_DNA"/>
</dbReference>
<dbReference type="KEGG" id="dmm:dnm_072580"/>
<keyword evidence="2" id="KW-1185">Reference proteome</keyword>
<evidence type="ECO:0000313" key="1">
    <source>
        <dbReference type="EMBL" id="QTA91193.1"/>
    </source>
</evidence>
<gene>
    <name evidence="1" type="ORF">dnm_072580</name>
</gene>
<dbReference type="AlphaFoldDB" id="A0A975BT85"/>
<sequence>MFFLLEFIWKLEIGICYFRFIRVRKGIEFQQIRLFGRR</sequence>
<name>A0A975BT85_9BACT</name>
<reference evidence="1" key="1">
    <citation type="journal article" date="2021" name="Microb. Physiol.">
        <title>Proteogenomic Insights into the Physiology of Marine, Sulfate-Reducing, Filamentous Desulfonema limicola and Desulfonema magnum.</title>
        <authorList>
            <person name="Schnaars V."/>
            <person name="Wohlbrand L."/>
            <person name="Scheve S."/>
            <person name="Hinrichs C."/>
            <person name="Reinhardt R."/>
            <person name="Rabus R."/>
        </authorList>
    </citation>
    <scope>NUCLEOTIDE SEQUENCE</scope>
    <source>
        <strain evidence="1">4be13</strain>
    </source>
</reference>